<dbReference type="SMART" id="SM00409">
    <property type="entry name" value="IG"/>
    <property type="match status" value="1"/>
</dbReference>
<dbReference type="AlphaFoldDB" id="A0A8J5ZY52"/>
<organism evidence="7 8">
    <name type="scientific">Galemys pyrenaicus</name>
    <name type="common">Iberian desman</name>
    <name type="synonym">Pyrenean desman</name>
    <dbReference type="NCBI Taxonomy" id="202257"/>
    <lineage>
        <taxon>Eukaryota</taxon>
        <taxon>Metazoa</taxon>
        <taxon>Chordata</taxon>
        <taxon>Craniata</taxon>
        <taxon>Vertebrata</taxon>
        <taxon>Euteleostomi</taxon>
        <taxon>Mammalia</taxon>
        <taxon>Eutheria</taxon>
        <taxon>Laurasiatheria</taxon>
        <taxon>Eulipotyphla</taxon>
        <taxon>Talpidae</taxon>
        <taxon>Galemys</taxon>
    </lineage>
</organism>
<dbReference type="GO" id="GO:0009986">
    <property type="term" value="C:cell surface"/>
    <property type="evidence" value="ECO:0007669"/>
    <property type="project" value="TreeGrafter"/>
</dbReference>
<dbReference type="Gene3D" id="2.60.40.10">
    <property type="entry name" value="Immunoglobulins"/>
    <property type="match status" value="1"/>
</dbReference>
<dbReference type="InterPro" id="IPR003599">
    <property type="entry name" value="Ig_sub"/>
</dbReference>
<dbReference type="Proteomes" id="UP000700334">
    <property type="component" value="Unassembled WGS sequence"/>
</dbReference>
<evidence type="ECO:0000256" key="4">
    <source>
        <dbReference type="SAM" id="MobiDB-lite"/>
    </source>
</evidence>
<gene>
    <name evidence="7" type="ORF">J0S82_011124</name>
</gene>
<dbReference type="GO" id="GO:0038023">
    <property type="term" value="F:signaling receptor activity"/>
    <property type="evidence" value="ECO:0007669"/>
    <property type="project" value="TreeGrafter"/>
</dbReference>
<evidence type="ECO:0000256" key="1">
    <source>
        <dbReference type="ARBA" id="ARBA00022729"/>
    </source>
</evidence>
<dbReference type="CDD" id="cd05716">
    <property type="entry name" value="IgV_pIgR_like"/>
    <property type="match status" value="1"/>
</dbReference>
<protein>
    <submittedName>
        <fullName evidence="7">Trem-like transcript 1 protein</fullName>
    </submittedName>
</protein>
<proteinExistence type="predicted"/>
<keyword evidence="5" id="KW-1133">Transmembrane helix</keyword>
<feature type="region of interest" description="Disordered" evidence="4">
    <location>
        <begin position="316"/>
        <end position="340"/>
    </location>
</feature>
<feature type="compositionally biased region" description="Pro residues" evidence="4">
    <location>
        <begin position="316"/>
        <end position="337"/>
    </location>
</feature>
<dbReference type="PANTHER" id="PTHR16423">
    <property type="entry name" value="TREM-LIKE TRANSCRIPT PROTEIN"/>
    <property type="match status" value="1"/>
</dbReference>
<name>A0A8J5ZY52_GALPY</name>
<keyword evidence="8" id="KW-1185">Reference proteome</keyword>
<keyword evidence="2" id="KW-1015">Disulfide bond</keyword>
<evidence type="ECO:0000259" key="6">
    <source>
        <dbReference type="SMART" id="SM00409"/>
    </source>
</evidence>
<dbReference type="EMBL" id="JAGFMF010011803">
    <property type="protein sequence ID" value="KAG8511994.1"/>
    <property type="molecule type" value="Genomic_DNA"/>
</dbReference>
<evidence type="ECO:0000313" key="8">
    <source>
        <dbReference type="Proteomes" id="UP000700334"/>
    </source>
</evidence>
<feature type="region of interest" description="Disordered" evidence="4">
    <location>
        <begin position="169"/>
        <end position="209"/>
    </location>
</feature>
<evidence type="ECO:0000313" key="7">
    <source>
        <dbReference type="EMBL" id="KAG8511994.1"/>
    </source>
</evidence>
<dbReference type="PANTHER" id="PTHR16423:SF10">
    <property type="entry name" value="CRKD-BINDING PROTEIN-RELATED"/>
    <property type="match status" value="1"/>
</dbReference>
<evidence type="ECO:0000256" key="3">
    <source>
        <dbReference type="ARBA" id="ARBA00023319"/>
    </source>
</evidence>
<keyword evidence="3" id="KW-0393">Immunoglobulin domain</keyword>
<accession>A0A8J5ZY52</accession>
<feature type="domain" description="Immunoglobulin" evidence="6">
    <location>
        <begin position="63"/>
        <end position="163"/>
    </location>
</feature>
<feature type="transmembrane region" description="Helical" evidence="5">
    <location>
        <begin position="214"/>
        <end position="234"/>
    </location>
</feature>
<keyword evidence="1" id="KW-0732">Signal</keyword>
<dbReference type="InterPro" id="IPR013106">
    <property type="entry name" value="Ig_V-set"/>
</dbReference>
<dbReference type="Pfam" id="PF07686">
    <property type="entry name" value="V-set"/>
    <property type="match status" value="1"/>
</dbReference>
<feature type="compositionally biased region" description="Low complexity" evidence="4">
    <location>
        <begin position="183"/>
        <end position="201"/>
    </location>
</feature>
<dbReference type="OrthoDB" id="9449910at2759"/>
<reference evidence="7" key="1">
    <citation type="journal article" date="2021" name="Evol. Appl.">
        <title>The genome of the Pyrenean desman and the effects of bottlenecks and inbreeding on the genomic landscape of an endangered species.</title>
        <authorList>
            <person name="Escoda L."/>
            <person name="Castresana J."/>
        </authorList>
    </citation>
    <scope>NUCLEOTIDE SEQUENCE</scope>
    <source>
        <strain evidence="7">IBE-C5619</strain>
    </source>
</reference>
<dbReference type="InterPro" id="IPR036179">
    <property type="entry name" value="Ig-like_dom_sf"/>
</dbReference>
<sequence length="376" mass="39560">MGMPRDCPKQMFPAPGECYVSARTSRQAPELTSPCLAMGLHLLLLLLLLLQGLADQGLAGSPPEMLQAPVGSSILVQCHYQLQDLKARKVWCRLLPEGCQPLVSSAVDRGAPGGRRAFLTDLGDGVLQVEMVSLREEDAGEYWCMVESTTGPQTMHRVALEVIPAVSGLKEKGEEEEAEEETSGVGSASEASSSDTVSHASPSEPGQSEKSMPLIWGAVVLLGLLLVAAVLFAVTAKRRGWTQETELVFLGFAPKGVGAERDLLGLICLLLLQAPSAVVHHISDSGLAVDLPSDVPYVKLDSPPFFDNATYSSLPLDPPSGKPAPAPSSLPPLPPEAPDYTKSVTYATVIFPGGAKGGGAPSEPVQDPPNSQTLPS</sequence>
<keyword evidence="5" id="KW-0812">Transmembrane</keyword>
<dbReference type="SUPFAM" id="SSF48726">
    <property type="entry name" value="Immunoglobulin"/>
    <property type="match status" value="1"/>
</dbReference>
<evidence type="ECO:0000256" key="2">
    <source>
        <dbReference type="ARBA" id="ARBA00023157"/>
    </source>
</evidence>
<comment type="caution">
    <text evidence="7">The sequence shown here is derived from an EMBL/GenBank/DDBJ whole genome shotgun (WGS) entry which is preliminary data.</text>
</comment>
<feature type="region of interest" description="Disordered" evidence="4">
    <location>
        <begin position="354"/>
        <end position="376"/>
    </location>
</feature>
<dbReference type="InterPro" id="IPR052314">
    <property type="entry name" value="Immune_rcpt_domain"/>
</dbReference>
<dbReference type="InterPro" id="IPR013783">
    <property type="entry name" value="Ig-like_fold"/>
</dbReference>
<evidence type="ECO:0000256" key="5">
    <source>
        <dbReference type="SAM" id="Phobius"/>
    </source>
</evidence>
<keyword evidence="5" id="KW-0472">Membrane</keyword>